<accession>A0A3G8XPF1</accession>
<keyword evidence="4" id="KW-1185">Reference proteome</keyword>
<evidence type="ECO:0000256" key="1">
    <source>
        <dbReference type="SAM" id="Phobius"/>
    </source>
</evidence>
<name>A0A3G8XPF1_9FLAO</name>
<proteinExistence type="predicted"/>
<dbReference type="OrthoDB" id="1449009at2"/>
<reference evidence="4" key="1">
    <citation type="submission" date="2018-11" db="EMBL/GenBank/DDBJ databases">
        <title>Proposal to divide the Flavobacteriaceae and reorganize its genera based on Amino Acid Identity values calculated from whole genome sequences.</title>
        <authorList>
            <person name="Nicholson A.C."/>
            <person name="Gulvik C.A."/>
            <person name="Whitney A.M."/>
            <person name="Humrighouse B.W."/>
            <person name="Bell M."/>
            <person name="Holmes B."/>
            <person name="Steigerwalt A.G."/>
            <person name="Villarma A."/>
            <person name="Sheth M."/>
            <person name="Batra D."/>
            <person name="Pryor J."/>
            <person name="Bernardet J.-F."/>
            <person name="Hugo C."/>
            <person name="Kampfer P."/>
            <person name="Newman J.D."/>
            <person name="McQuiston J.R."/>
        </authorList>
    </citation>
    <scope>NUCLEOTIDE SEQUENCE [LARGE SCALE GENOMIC DNA]</scope>
    <source>
        <strain evidence="4">G0081</strain>
    </source>
</reference>
<gene>
    <name evidence="3" type="ORF">EIB73_10940</name>
</gene>
<keyword evidence="1" id="KW-1133">Transmembrane helix</keyword>
<protein>
    <submittedName>
        <fullName evidence="3">Uncharacterized protein</fullName>
    </submittedName>
</protein>
<dbReference type="Proteomes" id="UP000270185">
    <property type="component" value="Chromosome"/>
</dbReference>
<keyword evidence="1" id="KW-0812">Transmembrane</keyword>
<feature type="chain" id="PRO_5018166963" evidence="2">
    <location>
        <begin position="19"/>
        <end position="167"/>
    </location>
</feature>
<feature type="signal peptide" evidence="2">
    <location>
        <begin position="1"/>
        <end position="18"/>
    </location>
</feature>
<dbReference type="RefSeq" id="WP_125025308.1">
    <property type="nucleotide sequence ID" value="NZ_CP034159.1"/>
</dbReference>
<evidence type="ECO:0000256" key="2">
    <source>
        <dbReference type="SAM" id="SignalP"/>
    </source>
</evidence>
<keyword evidence="2" id="KW-0732">Signal</keyword>
<dbReference type="KEGG" id="ccas:EIB73_10940"/>
<sequence>MKKISILFTILLFCFSFSQQITLSKSGRRFEVSGVEYKMSEYKQQFQNPAAKSYIKDGRGLKTTANIIGFAGGILIGAGLPNALSEKNSGIYYNADTGQMIKFKGKKPGWTFVGLGIGLVAVAVPLAIIGNKKVKKGVQAENSFEPKSQNYYQFNFTGDGLALSYNF</sequence>
<dbReference type="AlphaFoldDB" id="A0A3G8XPF1"/>
<feature type="transmembrane region" description="Helical" evidence="1">
    <location>
        <begin position="109"/>
        <end position="129"/>
    </location>
</feature>
<evidence type="ECO:0000313" key="3">
    <source>
        <dbReference type="EMBL" id="AZI33667.1"/>
    </source>
</evidence>
<keyword evidence="1" id="KW-0472">Membrane</keyword>
<dbReference type="EMBL" id="CP034159">
    <property type="protein sequence ID" value="AZI33667.1"/>
    <property type="molecule type" value="Genomic_DNA"/>
</dbReference>
<evidence type="ECO:0000313" key="4">
    <source>
        <dbReference type="Proteomes" id="UP000270185"/>
    </source>
</evidence>
<organism evidence="3 4">
    <name type="scientific">Kaistella carnis</name>
    <dbReference type="NCBI Taxonomy" id="1241979"/>
    <lineage>
        <taxon>Bacteria</taxon>
        <taxon>Pseudomonadati</taxon>
        <taxon>Bacteroidota</taxon>
        <taxon>Flavobacteriia</taxon>
        <taxon>Flavobacteriales</taxon>
        <taxon>Weeksellaceae</taxon>
        <taxon>Chryseobacterium group</taxon>
        <taxon>Kaistella</taxon>
    </lineage>
</organism>